<dbReference type="GO" id="GO:0070482">
    <property type="term" value="P:response to oxygen levels"/>
    <property type="evidence" value="ECO:0007669"/>
    <property type="project" value="TreeGrafter"/>
</dbReference>
<organism evidence="9 10">
    <name type="scientific">Parnassius apollo</name>
    <name type="common">Apollo butterfly</name>
    <name type="synonym">Papilio apollo</name>
    <dbReference type="NCBI Taxonomy" id="110799"/>
    <lineage>
        <taxon>Eukaryota</taxon>
        <taxon>Metazoa</taxon>
        <taxon>Ecdysozoa</taxon>
        <taxon>Arthropoda</taxon>
        <taxon>Hexapoda</taxon>
        <taxon>Insecta</taxon>
        <taxon>Pterygota</taxon>
        <taxon>Neoptera</taxon>
        <taxon>Endopterygota</taxon>
        <taxon>Lepidoptera</taxon>
        <taxon>Glossata</taxon>
        <taxon>Ditrysia</taxon>
        <taxon>Papilionoidea</taxon>
        <taxon>Papilionidae</taxon>
        <taxon>Parnassiinae</taxon>
        <taxon>Parnassini</taxon>
        <taxon>Parnassius</taxon>
        <taxon>Parnassius</taxon>
    </lineage>
</organism>
<evidence type="ECO:0000256" key="1">
    <source>
        <dbReference type="ARBA" id="ARBA00001971"/>
    </source>
</evidence>
<dbReference type="GO" id="GO:0019934">
    <property type="term" value="P:cGMP-mediated signaling"/>
    <property type="evidence" value="ECO:0007669"/>
    <property type="project" value="TreeGrafter"/>
</dbReference>
<comment type="cofactor">
    <cofactor evidence="1">
        <name>heme</name>
        <dbReference type="ChEBI" id="CHEBI:30413"/>
    </cofactor>
</comment>
<keyword evidence="6" id="KW-0141">cGMP biosynthesis</keyword>
<dbReference type="Pfam" id="PF07701">
    <property type="entry name" value="HNOBA"/>
    <property type="match status" value="1"/>
</dbReference>
<dbReference type="EC" id="4.6.1.2" evidence="2"/>
<sequence length="202" mass="23032">MEGSFLVRQIYEDEITYNLITAAVEILQIPADAILESFGRTFFEFCQDSGYDKILQVLGANPRDFLQNLDGLHDHLGTLYPGMRIVKTVASKLHNTEVKVEILKTKEECDHVQFLITETYTPSRVPVPEIAEIETLSLEPKVSPATFCRVFPFHLVFDRELNIIQAGRTVSRLLPRVTRPGCKITEVLDTAFILCVTNKRRY</sequence>
<reference evidence="9" key="1">
    <citation type="submission" date="2021-04" db="EMBL/GenBank/DDBJ databases">
        <authorList>
            <person name="Tunstrom K."/>
        </authorList>
    </citation>
    <scope>NUCLEOTIDE SEQUENCE</scope>
</reference>
<evidence type="ECO:0000256" key="3">
    <source>
        <dbReference type="ARBA" id="ARBA00022617"/>
    </source>
</evidence>
<keyword evidence="3" id="KW-0479">Metal-binding</keyword>
<evidence type="ECO:0000313" key="10">
    <source>
        <dbReference type="Proteomes" id="UP000691718"/>
    </source>
</evidence>
<comment type="caution">
    <text evidence="9">The sequence shown here is derived from an EMBL/GenBank/DDBJ whole genome shotgun (WGS) entry which is preliminary data.</text>
</comment>
<evidence type="ECO:0000313" key="9">
    <source>
        <dbReference type="EMBL" id="CAG4937881.1"/>
    </source>
</evidence>
<dbReference type="OrthoDB" id="6127067at2759"/>
<keyword evidence="4" id="KW-0547">Nucleotide-binding</keyword>
<feature type="domain" description="Haem NO binding associated" evidence="8">
    <location>
        <begin position="141"/>
        <end position="189"/>
    </location>
</feature>
<evidence type="ECO:0000259" key="8">
    <source>
        <dbReference type="Pfam" id="PF07701"/>
    </source>
</evidence>
<evidence type="ECO:0000256" key="2">
    <source>
        <dbReference type="ARBA" id="ARBA00012202"/>
    </source>
</evidence>
<dbReference type="GO" id="GO:0008074">
    <property type="term" value="C:guanylate cyclase complex, soluble"/>
    <property type="evidence" value="ECO:0007669"/>
    <property type="project" value="TreeGrafter"/>
</dbReference>
<dbReference type="GO" id="GO:0020037">
    <property type="term" value="F:heme binding"/>
    <property type="evidence" value="ECO:0007669"/>
    <property type="project" value="InterPro"/>
</dbReference>
<feature type="domain" description="Heme NO-binding" evidence="7">
    <location>
        <begin position="3"/>
        <end position="85"/>
    </location>
</feature>
<keyword evidence="5" id="KW-0408">Iron</keyword>
<evidence type="ECO:0000256" key="4">
    <source>
        <dbReference type="ARBA" id="ARBA00022741"/>
    </source>
</evidence>
<evidence type="ECO:0000259" key="7">
    <source>
        <dbReference type="Pfam" id="PF07700"/>
    </source>
</evidence>
<dbReference type="Pfam" id="PF07700">
    <property type="entry name" value="HNOB"/>
    <property type="match status" value="1"/>
</dbReference>
<dbReference type="GO" id="GO:0000166">
    <property type="term" value="F:nucleotide binding"/>
    <property type="evidence" value="ECO:0007669"/>
    <property type="project" value="UniProtKB-KW"/>
</dbReference>
<evidence type="ECO:0000256" key="5">
    <source>
        <dbReference type="ARBA" id="ARBA00023004"/>
    </source>
</evidence>
<dbReference type="EMBL" id="CAJQZP010000088">
    <property type="protein sequence ID" value="CAG4937881.1"/>
    <property type="molecule type" value="Genomic_DNA"/>
</dbReference>
<dbReference type="InterPro" id="IPR011644">
    <property type="entry name" value="Heme_NO-bd"/>
</dbReference>
<dbReference type="Proteomes" id="UP000691718">
    <property type="component" value="Unassembled WGS sequence"/>
</dbReference>
<protein>
    <recommendedName>
        <fullName evidence="2">guanylate cyclase</fullName>
        <ecNumber evidence="2">4.6.1.2</ecNumber>
    </recommendedName>
</protein>
<keyword evidence="10" id="KW-1185">Reference proteome</keyword>
<evidence type="ECO:0000256" key="6">
    <source>
        <dbReference type="ARBA" id="ARBA00023293"/>
    </source>
</evidence>
<dbReference type="InterPro" id="IPR011645">
    <property type="entry name" value="HNOB_dom_associated"/>
</dbReference>
<name>A0A8S3W3A5_PARAO</name>
<dbReference type="GO" id="GO:0004383">
    <property type="term" value="F:guanylate cyclase activity"/>
    <property type="evidence" value="ECO:0007669"/>
    <property type="project" value="UniProtKB-EC"/>
</dbReference>
<proteinExistence type="predicted"/>
<gene>
    <name evidence="9" type="ORF">PAPOLLO_LOCUS1515</name>
</gene>
<keyword evidence="3" id="KW-0349">Heme</keyword>
<dbReference type="AlphaFoldDB" id="A0A8S3W3A5"/>
<accession>A0A8S3W3A5</accession>
<dbReference type="PANTHER" id="PTHR45655:SF2">
    <property type="entry name" value="GUANYLATE CYCLASE SOLUBLE SUBUNIT BETA-1"/>
    <property type="match status" value="1"/>
</dbReference>
<dbReference type="PANTHER" id="PTHR45655">
    <property type="entry name" value="GUANYLATE CYCLASE SOLUBLE SUBUNIT BETA-2"/>
    <property type="match status" value="1"/>
</dbReference>